<keyword evidence="1" id="KW-0479">Metal-binding</keyword>
<keyword evidence="1" id="KW-0863">Zinc-finger</keyword>
<dbReference type="Proteomes" id="UP000466442">
    <property type="component" value="Unassembled WGS sequence"/>
</dbReference>
<reference evidence="4" key="1">
    <citation type="journal article" date="2021" name="Mol. Ecol. Resour.">
        <title>Apolygus lucorum genome provides insights into omnivorousness and mesophyll feeding.</title>
        <authorList>
            <person name="Liu Y."/>
            <person name="Liu H."/>
            <person name="Wang H."/>
            <person name="Huang T."/>
            <person name="Liu B."/>
            <person name="Yang B."/>
            <person name="Yin L."/>
            <person name="Li B."/>
            <person name="Zhang Y."/>
            <person name="Zhang S."/>
            <person name="Jiang F."/>
            <person name="Zhang X."/>
            <person name="Ren Y."/>
            <person name="Wang B."/>
            <person name="Wang S."/>
            <person name="Lu Y."/>
            <person name="Wu K."/>
            <person name="Fan W."/>
            <person name="Wang G."/>
        </authorList>
    </citation>
    <scope>NUCLEOTIDE SEQUENCE</scope>
    <source>
        <strain evidence="4">12Hb</strain>
    </source>
</reference>
<feature type="region of interest" description="Disordered" evidence="2">
    <location>
        <begin position="1260"/>
        <end position="1318"/>
    </location>
</feature>
<dbReference type="PROSITE" id="PS00028">
    <property type="entry name" value="ZINC_FINGER_C2H2_1"/>
    <property type="match status" value="1"/>
</dbReference>
<feature type="compositionally biased region" description="Basic residues" evidence="2">
    <location>
        <begin position="787"/>
        <end position="802"/>
    </location>
</feature>
<feature type="region of interest" description="Disordered" evidence="2">
    <location>
        <begin position="383"/>
        <end position="474"/>
    </location>
</feature>
<feature type="compositionally biased region" description="Basic and acidic residues" evidence="2">
    <location>
        <begin position="387"/>
        <end position="399"/>
    </location>
</feature>
<dbReference type="GO" id="GO:0008270">
    <property type="term" value="F:zinc ion binding"/>
    <property type="evidence" value="ECO:0007669"/>
    <property type="project" value="UniProtKB-KW"/>
</dbReference>
<evidence type="ECO:0000259" key="3">
    <source>
        <dbReference type="PROSITE" id="PS50157"/>
    </source>
</evidence>
<evidence type="ECO:0000313" key="5">
    <source>
        <dbReference type="Proteomes" id="UP000466442"/>
    </source>
</evidence>
<comment type="caution">
    <text evidence="4">The sequence shown here is derived from an EMBL/GenBank/DDBJ whole genome shotgun (WGS) entry which is preliminary data.</text>
</comment>
<feature type="compositionally biased region" description="Polar residues" evidence="2">
    <location>
        <begin position="1368"/>
        <end position="1385"/>
    </location>
</feature>
<proteinExistence type="predicted"/>
<feature type="compositionally biased region" description="Low complexity" evidence="2">
    <location>
        <begin position="403"/>
        <end position="415"/>
    </location>
</feature>
<dbReference type="EMBL" id="WIXP02000006">
    <property type="protein sequence ID" value="KAF6209622.1"/>
    <property type="molecule type" value="Genomic_DNA"/>
</dbReference>
<dbReference type="SMART" id="SM00355">
    <property type="entry name" value="ZnF_C2H2"/>
    <property type="match status" value="2"/>
</dbReference>
<keyword evidence="1" id="KW-0862">Zinc</keyword>
<dbReference type="InterPro" id="IPR013087">
    <property type="entry name" value="Znf_C2H2_type"/>
</dbReference>
<evidence type="ECO:0000313" key="4">
    <source>
        <dbReference type="EMBL" id="KAF6209622.1"/>
    </source>
</evidence>
<feature type="domain" description="C2H2-type" evidence="3">
    <location>
        <begin position="128"/>
        <end position="155"/>
    </location>
</feature>
<feature type="compositionally biased region" description="Low complexity" evidence="2">
    <location>
        <begin position="803"/>
        <end position="818"/>
    </location>
</feature>
<feature type="compositionally biased region" description="Polar residues" evidence="2">
    <location>
        <begin position="861"/>
        <end position="870"/>
    </location>
</feature>
<feature type="region of interest" description="Disordered" evidence="2">
    <location>
        <begin position="777"/>
        <end position="900"/>
    </location>
</feature>
<feature type="region of interest" description="Disordered" evidence="2">
    <location>
        <begin position="1518"/>
        <end position="1557"/>
    </location>
</feature>
<protein>
    <recommendedName>
        <fullName evidence="3">C2H2-type domain-containing protein</fullName>
    </recommendedName>
</protein>
<sequence>MSQVATSEIKQPRKRGRPRKYPKGMDSYCLKLASSAATKKEILSNFSPATHLVKTFDLQEWRNKSAQEKMKHYRLTSGLKKFVTSCTPISVELWEAFRTDHRNTCGLCGSVVGGTDVLKEHILNHVFLKCLICKAYFNKLDSFKSHIQLHSSEKSVPYKCGEGVLPCSSEILNLKNSEESSNDDQKSIHNVEPMTDNQLNVVQDDDKWDSCGNRQAMSELLRDGESIGVGRSMPDLDFEEEELITEGCSSSCLDNALNELHPIQGTEDTNENNRIKGLEFGVPNFDNVAPNRENPSDSLDETLSMQNPKNTSKNILDIPCPFPNLVPDLINRVQPVQLADSSSKTKSSEGRDCLLSATIDLCSSDVPDINPFGCLDEVRSAQLADNSSEKKRREVHDDSDMITSTPSTSKTTTPCSKRKFQNQPNHKSHSNIRRSSCNIDTNDMGIAEKCPSPSQESKRSKPLPGDHATFCNSEKGARKRDLEIIVIDSESENSTADQQLASSNIETIICDDSSDSVGFVTKTFFKVPKPIKSVEFSSKMENEKPENKEPLIMSRFPAPINQSISQPVIVLDDEIDLRRHSVATNQEVSQTISLLDDDIEMPRFQAPIDQNASQTVSLLVEKMRDVVFNDLIVSDDSDLEVGQDPGSKPVVSGKKSEVPETVSNVLSLDKQPAESKNKNAKCKSKISIEKFTSDSKHQKLQSGSTKKVRQAPKSKTSGSGKTGKVSETVSKQGLPAETAKCGTKASIEKSSPESKLGKLYYSTACVEESEVIGQVSNDLSLDEQRATKRRRRYTKRSSKASIKRSSSESSHPSGPKASVNTTKKLPLDEPLAKKRKKYAKLTSKVTTNKSCPPGSGKESEMVSNELSLNKQPPKRRKRSNKCAASTDQTNRRRKKSIGRVSKNELKSLFCDFSKSSADIAPVTPPTAQRVTRRSVSSSTKSDACNTVSSSSKIPRIIEKESSGNSSEGSFLTRLYVEKNDNVPKAASIKIEMLESQTSRSHKKTPQRVPRTIISGKDFKSFSWVVPFASTPTYLANDRQWKKLLDVAKASNSSTRLNESESDSDVNQWLETVIDDVSDTQIKSAEMDISMAELTNFEVVDVGNFGECSPANDSPLSRDKDPLAINLEDAAESDHIEDESDESLAAPKVVQSPNAKAIFDQDRFVARSASTSTILMDDIPELVDGQWFVRYIVYYRLKKKLDRIMSFPNKESFFLSFKNDEVEKIPKNAIVENSAYFCDYRGGNNITIRLGEPLTKLGSGFSNPTSETIDSKVPKNGDTGQQGIDISSNSNRSSNKTDAILGGCENHGSNPDNHVSSVNVDDCSTNVDLKEKMTLEMEILSSNEVLGKFLSSAMEPNDWDNSPLKDGDSLSQAGKFNSSIASNEGGTSPVLVTRNIKTLRSSSKSGYWGFSDTESETEQIEANTSISPNRDKIDTDKECSDETDKEHLSVHETNRKNRLTPWEKLTEDLKKIDKEVPVATPVTTPFSSSGSTEPRKKIVSLSMHDGSLSPDYVDDIILQSLHSSDGSSHADPDQVSRQEHDCTSPPLLHFSDDYVESD</sequence>
<feature type="region of interest" description="Disordered" evidence="2">
    <location>
        <begin position="1"/>
        <end position="23"/>
    </location>
</feature>
<feature type="region of interest" description="Disordered" evidence="2">
    <location>
        <begin position="1356"/>
        <end position="1387"/>
    </location>
</feature>
<accession>A0A8S9XKS5</accession>
<evidence type="ECO:0000256" key="1">
    <source>
        <dbReference type="PROSITE-ProRule" id="PRU00042"/>
    </source>
</evidence>
<feature type="compositionally biased region" description="Polar residues" evidence="2">
    <location>
        <begin position="301"/>
        <end position="314"/>
    </location>
</feature>
<feature type="compositionally biased region" description="Basic residues" evidence="2">
    <location>
        <begin position="416"/>
        <end position="432"/>
    </location>
</feature>
<feature type="compositionally biased region" description="Basic residues" evidence="2">
    <location>
        <begin position="12"/>
        <end position="22"/>
    </location>
</feature>
<feature type="region of interest" description="Disordered" evidence="2">
    <location>
        <begin position="281"/>
        <end position="315"/>
    </location>
</feature>
<feature type="region of interest" description="Disordered" evidence="2">
    <location>
        <begin position="637"/>
        <end position="731"/>
    </location>
</feature>
<feature type="compositionally biased region" description="Polar residues" evidence="2">
    <location>
        <begin position="1306"/>
        <end position="1318"/>
    </location>
</feature>
<feature type="compositionally biased region" description="Basic and acidic residues" evidence="2">
    <location>
        <begin position="1428"/>
        <end position="1451"/>
    </location>
</feature>
<name>A0A8S9XKS5_APOLU</name>
<dbReference type="PROSITE" id="PS50157">
    <property type="entry name" value="ZINC_FINGER_C2H2_2"/>
    <property type="match status" value="1"/>
</dbReference>
<feature type="compositionally biased region" description="Basic and acidic residues" evidence="2">
    <location>
        <begin position="686"/>
        <end position="697"/>
    </location>
</feature>
<gene>
    <name evidence="4" type="ORF">GE061_015370</name>
</gene>
<evidence type="ECO:0000256" key="2">
    <source>
        <dbReference type="SAM" id="MobiDB-lite"/>
    </source>
</evidence>
<keyword evidence="5" id="KW-1185">Reference proteome</keyword>
<organism evidence="4 5">
    <name type="scientific">Apolygus lucorum</name>
    <name type="common">Small green plant bug</name>
    <name type="synonym">Lygocoris lucorum</name>
    <dbReference type="NCBI Taxonomy" id="248454"/>
    <lineage>
        <taxon>Eukaryota</taxon>
        <taxon>Metazoa</taxon>
        <taxon>Ecdysozoa</taxon>
        <taxon>Arthropoda</taxon>
        <taxon>Hexapoda</taxon>
        <taxon>Insecta</taxon>
        <taxon>Pterygota</taxon>
        <taxon>Neoptera</taxon>
        <taxon>Paraneoptera</taxon>
        <taxon>Hemiptera</taxon>
        <taxon>Heteroptera</taxon>
        <taxon>Panheteroptera</taxon>
        <taxon>Cimicomorpha</taxon>
        <taxon>Miridae</taxon>
        <taxon>Mirini</taxon>
        <taxon>Apolygus</taxon>
    </lineage>
</organism>
<feature type="region of interest" description="Disordered" evidence="2">
    <location>
        <begin position="921"/>
        <end position="947"/>
    </location>
</feature>
<feature type="compositionally biased region" description="Low complexity" evidence="2">
    <location>
        <begin position="713"/>
        <end position="723"/>
    </location>
</feature>
<feature type="region of interest" description="Disordered" evidence="2">
    <location>
        <begin position="1406"/>
        <end position="1451"/>
    </location>
</feature>
<feature type="compositionally biased region" description="Basic and acidic residues" evidence="2">
    <location>
        <begin position="1527"/>
        <end position="1541"/>
    </location>
</feature>